<dbReference type="EMBL" id="CATNWA010017372">
    <property type="protein sequence ID" value="CAI9599924.1"/>
    <property type="molecule type" value="Genomic_DNA"/>
</dbReference>
<dbReference type="PANTHER" id="PTHR24095">
    <property type="entry name" value="ACETYL-COENZYME A SYNTHETASE"/>
    <property type="match status" value="1"/>
</dbReference>
<organism evidence="3 4">
    <name type="scientific">Staurois parvus</name>
    <dbReference type="NCBI Taxonomy" id="386267"/>
    <lineage>
        <taxon>Eukaryota</taxon>
        <taxon>Metazoa</taxon>
        <taxon>Chordata</taxon>
        <taxon>Craniata</taxon>
        <taxon>Vertebrata</taxon>
        <taxon>Euteleostomi</taxon>
        <taxon>Amphibia</taxon>
        <taxon>Batrachia</taxon>
        <taxon>Anura</taxon>
        <taxon>Neobatrachia</taxon>
        <taxon>Ranoidea</taxon>
        <taxon>Ranidae</taxon>
        <taxon>Staurois</taxon>
    </lineage>
</organism>
<dbReference type="EC" id="6.2.1.1" evidence="1"/>
<accession>A0ABN9FSD5</accession>
<dbReference type="PANTHER" id="PTHR24095:SF146">
    <property type="entry name" value="ACETYL-COENZYME A SYNTHETASE"/>
    <property type="match status" value="1"/>
</dbReference>
<feature type="domain" description="AMP-dependent synthetase/ligase" evidence="2">
    <location>
        <begin position="2"/>
        <end position="49"/>
    </location>
</feature>
<dbReference type="InterPro" id="IPR000873">
    <property type="entry name" value="AMP-dep_synth/lig_dom"/>
</dbReference>
<name>A0ABN9FSD5_9NEOB</name>
<evidence type="ECO:0000259" key="2">
    <source>
        <dbReference type="Pfam" id="PF00501"/>
    </source>
</evidence>
<dbReference type="SUPFAM" id="SSF56801">
    <property type="entry name" value="Acetyl-CoA synthetase-like"/>
    <property type="match status" value="1"/>
</dbReference>
<proteinExistence type="predicted"/>
<protein>
    <recommendedName>
        <fullName evidence="1">acetate--CoA ligase</fullName>
        <ecNumber evidence="1">6.2.1.1</ecNumber>
    </recommendedName>
</protein>
<keyword evidence="4" id="KW-1185">Reference proteome</keyword>
<evidence type="ECO:0000256" key="1">
    <source>
        <dbReference type="ARBA" id="ARBA00013275"/>
    </source>
</evidence>
<dbReference type="Pfam" id="PF00501">
    <property type="entry name" value="AMP-binding"/>
    <property type="match status" value="1"/>
</dbReference>
<dbReference type="InterPro" id="IPR042099">
    <property type="entry name" value="ANL_N_sf"/>
</dbReference>
<reference evidence="3" key="1">
    <citation type="submission" date="2023-05" db="EMBL/GenBank/DDBJ databases">
        <authorList>
            <person name="Stuckert A."/>
        </authorList>
    </citation>
    <scope>NUCLEOTIDE SEQUENCE</scope>
</reference>
<dbReference type="Gene3D" id="3.40.50.12780">
    <property type="entry name" value="N-terminal domain of ligase-like"/>
    <property type="match status" value="1"/>
</dbReference>
<sequence length="92" mass="10236">MIPELVYSMLACARIGAVHSIVFAGFSSESLCERILDSQCAVLITAGMEITVCFGRIHNGTPCFTLMSSEHFVFQMVYSEAKKTDQLETYCR</sequence>
<comment type="caution">
    <text evidence="3">The sequence shown here is derived from an EMBL/GenBank/DDBJ whole genome shotgun (WGS) entry which is preliminary data.</text>
</comment>
<dbReference type="Proteomes" id="UP001162483">
    <property type="component" value="Unassembled WGS sequence"/>
</dbReference>
<evidence type="ECO:0000313" key="3">
    <source>
        <dbReference type="EMBL" id="CAI9599924.1"/>
    </source>
</evidence>
<evidence type="ECO:0000313" key="4">
    <source>
        <dbReference type="Proteomes" id="UP001162483"/>
    </source>
</evidence>
<gene>
    <name evidence="3" type="ORF">SPARVUS_LOCUS12683954</name>
</gene>